<keyword evidence="3 7" id="KW-0808">Transferase</keyword>
<evidence type="ECO:0000313" key="8">
    <source>
        <dbReference type="Proteomes" id="UP000001551"/>
    </source>
</evidence>
<dbReference type="PROSITE" id="PS51186">
    <property type="entry name" value="GNAT"/>
    <property type="match status" value="1"/>
</dbReference>
<comment type="function">
    <text evidence="5">Acetylates the N-terminal alanine of ribosomal protein bS18.</text>
</comment>
<dbReference type="InterPro" id="IPR050680">
    <property type="entry name" value="YpeA/RimI_acetyltransf"/>
</dbReference>
<reference evidence="7 8" key="1">
    <citation type="submission" date="2010-12" db="EMBL/GenBank/DDBJ databases">
        <title>Complete sequence of Ethanoligenens harbinense YUAN-3.</title>
        <authorList>
            <person name="Lucas S."/>
            <person name="Copeland A."/>
            <person name="Lapidus A."/>
            <person name="Cheng J.-F."/>
            <person name="Bruce D."/>
            <person name="Goodwin L."/>
            <person name="Pitluck S."/>
            <person name="Chertkov O."/>
            <person name="Misra M."/>
            <person name="Detter J.C."/>
            <person name="Han C."/>
            <person name="Tapia R."/>
            <person name="Land M."/>
            <person name="Hauser L."/>
            <person name="Jeffries C."/>
            <person name="Kyrpides N."/>
            <person name="Ivanova N."/>
            <person name="Mikhailova N."/>
            <person name="Wang A."/>
            <person name="Mouttaki H."/>
            <person name="He Z."/>
            <person name="Zhou J."/>
            <person name="Hemme C.L."/>
            <person name="Woyke T."/>
        </authorList>
    </citation>
    <scope>NUCLEOTIDE SEQUENCE [LARGE SCALE GENOMIC DNA]</scope>
    <source>
        <strain evidence="8">DSM 18485 / JCM 12961 / CGMCC 1.5033 / YUAN-3</strain>
    </source>
</reference>
<dbReference type="Gene3D" id="3.40.630.30">
    <property type="match status" value="1"/>
</dbReference>
<comment type="catalytic activity">
    <reaction evidence="5">
        <text>N-terminal L-alanyl-[ribosomal protein bS18] + acetyl-CoA = N-terminal N(alpha)-acetyl-L-alanyl-[ribosomal protein bS18] + CoA + H(+)</text>
        <dbReference type="Rhea" id="RHEA:43756"/>
        <dbReference type="Rhea" id="RHEA-COMP:10676"/>
        <dbReference type="Rhea" id="RHEA-COMP:10677"/>
        <dbReference type="ChEBI" id="CHEBI:15378"/>
        <dbReference type="ChEBI" id="CHEBI:57287"/>
        <dbReference type="ChEBI" id="CHEBI:57288"/>
        <dbReference type="ChEBI" id="CHEBI:64718"/>
        <dbReference type="ChEBI" id="CHEBI:83683"/>
        <dbReference type="EC" id="2.3.1.266"/>
    </reaction>
</comment>
<dbReference type="STRING" id="663278.Ethha_2635"/>
<evidence type="ECO:0000313" key="7">
    <source>
        <dbReference type="EMBL" id="ADU28128.1"/>
    </source>
</evidence>
<accession>E6U758</accession>
<sequence length="151" mass="16795">MSAAPFDILPMEERHLNAAAALERICFGDPWSREAFGEELRNPSARFLVAERDGVLAGYAGMSFVLDEGYVFNIAVAPAFRRQGAARALLTALDRFAQEKGLAFLSLEVRVSNTVAIALYRSFGFRMMGVRPGFYAHPPENAYIMTKPYRP</sequence>
<dbReference type="GO" id="GO:0008999">
    <property type="term" value="F:protein-N-terminal-alanine acetyltransferase activity"/>
    <property type="evidence" value="ECO:0007669"/>
    <property type="project" value="UniProtKB-EC"/>
</dbReference>
<comment type="subcellular location">
    <subcellularLocation>
        <location evidence="5">Cytoplasm</location>
    </subcellularLocation>
</comment>
<keyword evidence="2 5" id="KW-0963">Cytoplasm</keyword>
<organism evidence="7 8">
    <name type="scientific">Ethanoligenens harbinense (strain DSM 18485 / JCM 12961 / CGMCC 1.5033 / YUAN-3)</name>
    <dbReference type="NCBI Taxonomy" id="663278"/>
    <lineage>
        <taxon>Bacteria</taxon>
        <taxon>Bacillati</taxon>
        <taxon>Bacillota</taxon>
        <taxon>Clostridia</taxon>
        <taxon>Eubacteriales</taxon>
        <taxon>Oscillospiraceae</taxon>
        <taxon>Ethanoligenens</taxon>
    </lineage>
</organism>
<evidence type="ECO:0000259" key="6">
    <source>
        <dbReference type="PROSITE" id="PS51186"/>
    </source>
</evidence>
<evidence type="ECO:0000256" key="3">
    <source>
        <dbReference type="ARBA" id="ARBA00022679"/>
    </source>
</evidence>
<keyword evidence="8" id="KW-1185">Reference proteome</keyword>
<comment type="similarity">
    <text evidence="1 5">Belongs to the acetyltransferase family. RimI subfamily.</text>
</comment>
<dbReference type="PANTHER" id="PTHR43420">
    <property type="entry name" value="ACETYLTRANSFERASE"/>
    <property type="match status" value="1"/>
</dbReference>
<keyword evidence="4" id="KW-0012">Acyltransferase</keyword>
<proteinExistence type="inferred from homology"/>
<evidence type="ECO:0000256" key="1">
    <source>
        <dbReference type="ARBA" id="ARBA00005395"/>
    </source>
</evidence>
<dbReference type="eggNOG" id="COG0456">
    <property type="taxonomic scope" value="Bacteria"/>
</dbReference>
<gene>
    <name evidence="7" type="ordered locus">Ethha_2635</name>
</gene>
<dbReference type="PANTHER" id="PTHR43420:SF44">
    <property type="entry name" value="ACETYLTRANSFERASE YPEA"/>
    <property type="match status" value="1"/>
</dbReference>
<dbReference type="Proteomes" id="UP000001551">
    <property type="component" value="Chromosome"/>
</dbReference>
<dbReference type="InterPro" id="IPR006464">
    <property type="entry name" value="AcTrfase_RimI/Ard1"/>
</dbReference>
<dbReference type="CDD" id="cd04301">
    <property type="entry name" value="NAT_SF"/>
    <property type="match status" value="1"/>
</dbReference>
<dbReference type="GO" id="GO:0005737">
    <property type="term" value="C:cytoplasm"/>
    <property type="evidence" value="ECO:0007669"/>
    <property type="project" value="UniProtKB-SubCell"/>
</dbReference>
<protein>
    <recommendedName>
        <fullName evidence="5">[Ribosomal protein bS18]-alanine N-acetyltransferase</fullName>
        <ecNumber evidence="5">2.3.1.266</ecNumber>
    </recommendedName>
</protein>
<dbReference type="InterPro" id="IPR000182">
    <property type="entry name" value="GNAT_dom"/>
</dbReference>
<dbReference type="EMBL" id="CP002400">
    <property type="protein sequence ID" value="ADU28128.1"/>
    <property type="molecule type" value="Genomic_DNA"/>
</dbReference>
<evidence type="ECO:0000256" key="2">
    <source>
        <dbReference type="ARBA" id="ARBA00022490"/>
    </source>
</evidence>
<feature type="domain" description="N-acetyltransferase" evidence="6">
    <location>
        <begin position="6"/>
        <end position="150"/>
    </location>
</feature>
<dbReference type="KEGG" id="eha:Ethha_2635"/>
<dbReference type="Pfam" id="PF00583">
    <property type="entry name" value="Acetyltransf_1"/>
    <property type="match status" value="1"/>
</dbReference>
<dbReference type="NCBIfam" id="TIGR01575">
    <property type="entry name" value="rimI"/>
    <property type="match status" value="1"/>
</dbReference>
<dbReference type="InterPro" id="IPR016181">
    <property type="entry name" value="Acyl_CoA_acyltransferase"/>
</dbReference>
<evidence type="ECO:0000256" key="4">
    <source>
        <dbReference type="ARBA" id="ARBA00023315"/>
    </source>
</evidence>
<dbReference type="SUPFAM" id="SSF55729">
    <property type="entry name" value="Acyl-CoA N-acyltransferases (Nat)"/>
    <property type="match status" value="1"/>
</dbReference>
<dbReference type="RefSeq" id="WP_013486471.1">
    <property type="nucleotide sequence ID" value="NC_014828.1"/>
</dbReference>
<dbReference type="EC" id="2.3.1.266" evidence="5"/>
<dbReference type="AlphaFoldDB" id="E6U758"/>
<evidence type="ECO:0000256" key="5">
    <source>
        <dbReference type="RuleBase" id="RU363094"/>
    </source>
</evidence>
<dbReference type="HOGENOM" id="CLU_013985_23_3_9"/>
<name>E6U758_ETHHY</name>